<name>A0A1S5R190_9CAUD</name>
<proteinExistence type="predicted"/>
<evidence type="ECO:0000313" key="2">
    <source>
        <dbReference type="Proteomes" id="UP000223738"/>
    </source>
</evidence>
<dbReference type="EMBL" id="KU862660">
    <property type="protein sequence ID" value="ANA49181.1"/>
    <property type="molecule type" value="Genomic_DNA"/>
</dbReference>
<protein>
    <submittedName>
        <fullName evidence="1">Uncharacterized protein</fullName>
    </submittedName>
</protein>
<organism evidence="1 2">
    <name type="scientific">Pseudomonas phage phiPMW</name>
    <dbReference type="NCBI Taxonomy" id="1815582"/>
    <lineage>
        <taxon>Viruses</taxon>
        <taxon>Duplodnaviria</taxon>
        <taxon>Heunggongvirae</taxon>
        <taxon>Uroviricota</taxon>
        <taxon>Caudoviricetes</taxon>
        <taxon>Plaisancevirus</taxon>
        <taxon>Plaisancevirus PMW</taxon>
    </lineage>
</organism>
<evidence type="ECO:0000313" key="1">
    <source>
        <dbReference type="EMBL" id="ANA49181.1"/>
    </source>
</evidence>
<reference evidence="1 2" key="1">
    <citation type="submission" date="2016-03" db="EMBL/GenBank/DDBJ databases">
        <title>Characterization of pf16 and phiPMW: Two novel phages infecting Pseudomonas putida PpG1.</title>
        <authorList>
            <person name="Magill D.J."/>
            <person name="Krylov V.N."/>
            <person name="Allen C.C.R."/>
            <person name="McGrath J.W."/>
            <person name="Quinn J.P."/>
            <person name="Kulakov L.A."/>
        </authorList>
    </citation>
    <scope>NUCLEOTIDE SEQUENCE [LARGE SCALE GENOMIC DNA]</scope>
</reference>
<keyword evidence="2" id="KW-1185">Reference proteome</keyword>
<dbReference type="Proteomes" id="UP000223738">
    <property type="component" value="Segment"/>
</dbReference>
<sequence>MNVMAKAHKAAKTAKALGSTIAYRELFRVALKQAHKEYKAMQIDPMEALKLDTIAKFEKRLNELSELLKVKGVEDQYIVTVENMAVDFNAKARMPFSGIEGATKFDSKEHAELEAKRLKNGNKVGGVAVRLDHQIEFEMQKLCQLINEIKSN</sequence>
<gene>
    <name evidence="1" type="ORF">PMW_56</name>
</gene>
<accession>A0A1S5R190</accession>